<dbReference type="CDD" id="cd06464">
    <property type="entry name" value="ACD_sHsps-like"/>
    <property type="match status" value="1"/>
</dbReference>
<dbReference type="InterPro" id="IPR008978">
    <property type="entry name" value="HSP20-like_chaperone"/>
</dbReference>
<dbReference type="PROSITE" id="PS01031">
    <property type="entry name" value="SHSP"/>
    <property type="match status" value="1"/>
</dbReference>
<comment type="caution">
    <text evidence="4">The sequence shown here is derived from an EMBL/GenBank/DDBJ whole genome shotgun (WGS) entry which is preliminary data.</text>
</comment>
<gene>
    <name evidence="4" type="ORF">ACFSSE_11550</name>
</gene>
<dbReference type="InterPro" id="IPR031107">
    <property type="entry name" value="Small_HSP"/>
</dbReference>
<organism evidence="4 5">
    <name type="scientific">Pedobacter alpinus</name>
    <dbReference type="NCBI Taxonomy" id="1590643"/>
    <lineage>
        <taxon>Bacteria</taxon>
        <taxon>Pseudomonadati</taxon>
        <taxon>Bacteroidota</taxon>
        <taxon>Sphingobacteriia</taxon>
        <taxon>Sphingobacteriales</taxon>
        <taxon>Sphingobacteriaceae</taxon>
        <taxon>Pedobacter</taxon>
    </lineage>
</organism>
<dbReference type="EMBL" id="JBHULV010000040">
    <property type="protein sequence ID" value="MFD2732338.1"/>
    <property type="molecule type" value="Genomic_DNA"/>
</dbReference>
<dbReference type="RefSeq" id="WP_379044740.1">
    <property type="nucleotide sequence ID" value="NZ_JBHSKW010000047.1"/>
</dbReference>
<name>A0ABW5TU58_9SPHI</name>
<dbReference type="Proteomes" id="UP001597546">
    <property type="component" value="Unassembled WGS sequence"/>
</dbReference>
<reference evidence="5" key="1">
    <citation type="journal article" date="2019" name="Int. J. Syst. Evol. Microbiol.">
        <title>The Global Catalogue of Microorganisms (GCM) 10K type strain sequencing project: providing services to taxonomists for standard genome sequencing and annotation.</title>
        <authorList>
            <consortium name="The Broad Institute Genomics Platform"/>
            <consortium name="The Broad Institute Genome Sequencing Center for Infectious Disease"/>
            <person name="Wu L."/>
            <person name="Ma J."/>
        </authorList>
    </citation>
    <scope>NUCLEOTIDE SEQUENCE [LARGE SCALE GENOMIC DNA]</scope>
    <source>
        <strain evidence="5">KCTC 42456</strain>
    </source>
</reference>
<proteinExistence type="inferred from homology"/>
<dbReference type="Gene3D" id="2.60.40.790">
    <property type="match status" value="1"/>
</dbReference>
<comment type="similarity">
    <text evidence="1 2">Belongs to the small heat shock protein (HSP20) family.</text>
</comment>
<dbReference type="Pfam" id="PF00011">
    <property type="entry name" value="HSP20"/>
    <property type="match status" value="1"/>
</dbReference>
<evidence type="ECO:0000256" key="2">
    <source>
        <dbReference type="RuleBase" id="RU003616"/>
    </source>
</evidence>
<evidence type="ECO:0000313" key="5">
    <source>
        <dbReference type="Proteomes" id="UP001597546"/>
    </source>
</evidence>
<evidence type="ECO:0000313" key="4">
    <source>
        <dbReference type="EMBL" id="MFD2732338.1"/>
    </source>
</evidence>
<accession>A0ABW5TU58</accession>
<dbReference type="PANTHER" id="PTHR11527">
    <property type="entry name" value="HEAT-SHOCK PROTEIN 20 FAMILY MEMBER"/>
    <property type="match status" value="1"/>
</dbReference>
<protein>
    <submittedName>
        <fullName evidence="4">Hsp20/alpha crystallin family protein</fullName>
    </submittedName>
</protein>
<keyword evidence="5" id="KW-1185">Reference proteome</keyword>
<evidence type="ECO:0000259" key="3">
    <source>
        <dbReference type="PROSITE" id="PS01031"/>
    </source>
</evidence>
<feature type="domain" description="SHSP" evidence="3">
    <location>
        <begin position="31"/>
        <end position="141"/>
    </location>
</feature>
<dbReference type="SUPFAM" id="SSF49764">
    <property type="entry name" value="HSP20-like chaperones"/>
    <property type="match status" value="1"/>
</dbReference>
<dbReference type="InterPro" id="IPR002068">
    <property type="entry name" value="A-crystallin/Hsp20_dom"/>
</dbReference>
<evidence type="ECO:0000256" key="1">
    <source>
        <dbReference type="PROSITE-ProRule" id="PRU00285"/>
    </source>
</evidence>
<sequence length="141" mass="16014">MTLLKLKENRKVNGYSNLNELLDTIFNENLKPNGVQLPPVNVVETEAYFELALAAPGLKKEDFKIALEKDILTISSENKTEETNVKYTRKEFGFSSFSRAFTLPESVDYTNIEASYHQGVLVVKIGKKEEAKILSREIEIK</sequence>